<feature type="compositionally biased region" description="Low complexity" evidence="1">
    <location>
        <begin position="244"/>
        <end position="259"/>
    </location>
</feature>
<feature type="transmembrane region" description="Helical" evidence="2">
    <location>
        <begin position="277"/>
        <end position="297"/>
    </location>
</feature>
<evidence type="ECO:0000313" key="5">
    <source>
        <dbReference type="Proteomes" id="UP001139168"/>
    </source>
</evidence>
<keyword evidence="2" id="KW-1133">Transmembrane helix</keyword>
<keyword evidence="3" id="KW-0732">Signal</keyword>
<organism evidence="4 5">
    <name type="scientific">Arthrobacter gengyunqii</name>
    <dbReference type="NCBI Taxonomy" id="2886940"/>
    <lineage>
        <taxon>Bacteria</taxon>
        <taxon>Bacillati</taxon>
        <taxon>Actinomycetota</taxon>
        <taxon>Actinomycetes</taxon>
        <taxon>Micrococcales</taxon>
        <taxon>Micrococcaceae</taxon>
        <taxon>Arthrobacter</taxon>
    </lineage>
</organism>
<feature type="chain" id="PRO_5046779701" description="Cell wall protein" evidence="3">
    <location>
        <begin position="39"/>
        <end position="303"/>
    </location>
</feature>
<sequence>MNRFTASPSEWSQRAIAASAAGALAAAVSLAGASGAFAANDYLVFSLDGKTYSPTITGPIFNETFQYVPGAAAGATIWIRNSSGERARLSSAAVMVRSDPQLDRQIGLTAGLKPDLSTRSALGPQGSCTDIFEPRELEPGEKLALSLVVDLSTDAPNDTMNRSANFDVVFLLESTDAASRSVCDAWAGPSQPAAESGAASGKPGPAETDASSSELATLPGIAGAQPATPNGIYPAALPERQAEARPPQAAAPSEQQPPAGIMPAGFQSTVEPIIRSLSGTLLIAMSVLFAAAVVLRVREGLYE</sequence>
<evidence type="ECO:0000256" key="2">
    <source>
        <dbReference type="SAM" id="Phobius"/>
    </source>
</evidence>
<keyword evidence="5" id="KW-1185">Reference proteome</keyword>
<dbReference type="Proteomes" id="UP001139168">
    <property type="component" value="Unassembled WGS sequence"/>
</dbReference>
<protein>
    <recommendedName>
        <fullName evidence="6">Cell wall protein</fullName>
    </recommendedName>
</protein>
<reference evidence="4" key="1">
    <citation type="submission" date="2021-10" db="EMBL/GenBank/DDBJ databases">
        <title>Novel species in genus Arthrobacter.</title>
        <authorList>
            <person name="Liu Y."/>
        </authorList>
    </citation>
    <scope>NUCLEOTIDE SEQUENCE</scope>
    <source>
        <strain evidence="4">Zg-Y786</strain>
    </source>
</reference>
<feature type="region of interest" description="Disordered" evidence="1">
    <location>
        <begin position="186"/>
        <end position="214"/>
    </location>
</feature>
<keyword evidence="2" id="KW-0812">Transmembrane</keyword>
<feature type="region of interest" description="Disordered" evidence="1">
    <location>
        <begin position="240"/>
        <end position="260"/>
    </location>
</feature>
<gene>
    <name evidence="4" type="ORF">LJ752_10930</name>
</gene>
<evidence type="ECO:0000313" key="4">
    <source>
        <dbReference type="EMBL" id="MCC3266554.1"/>
    </source>
</evidence>
<name>A0ABS8GIZ7_9MICC</name>
<proteinExistence type="predicted"/>
<dbReference type="EMBL" id="JAJFZQ010000006">
    <property type="protein sequence ID" value="MCC3266554.1"/>
    <property type="molecule type" value="Genomic_DNA"/>
</dbReference>
<evidence type="ECO:0008006" key="6">
    <source>
        <dbReference type="Google" id="ProtNLM"/>
    </source>
</evidence>
<evidence type="ECO:0000256" key="3">
    <source>
        <dbReference type="SAM" id="SignalP"/>
    </source>
</evidence>
<dbReference type="RefSeq" id="WP_227891371.1">
    <property type="nucleotide sequence ID" value="NZ_JAJFZQ010000006.1"/>
</dbReference>
<accession>A0ABS8GIZ7</accession>
<feature type="signal peptide" evidence="3">
    <location>
        <begin position="1"/>
        <end position="38"/>
    </location>
</feature>
<evidence type="ECO:0000256" key="1">
    <source>
        <dbReference type="SAM" id="MobiDB-lite"/>
    </source>
</evidence>
<keyword evidence="2" id="KW-0472">Membrane</keyword>
<comment type="caution">
    <text evidence="4">The sequence shown here is derived from an EMBL/GenBank/DDBJ whole genome shotgun (WGS) entry which is preliminary data.</text>
</comment>